<evidence type="ECO:0000313" key="9">
    <source>
        <dbReference type="EMBL" id="KAJ1964953.1"/>
    </source>
</evidence>
<dbReference type="Gene3D" id="3.30.70.260">
    <property type="match status" value="1"/>
</dbReference>
<dbReference type="GO" id="GO:0004664">
    <property type="term" value="F:prephenate dehydratase activity"/>
    <property type="evidence" value="ECO:0007669"/>
    <property type="project" value="UniProtKB-EC"/>
</dbReference>
<dbReference type="NCBIfam" id="NF008865">
    <property type="entry name" value="PRK11898.1"/>
    <property type="match status" value="1"/>
</dbReference>
<organism evidence="9 10">
    <name type="scientific">Dispira parvispora</name>
    <dbReference type="NCBI Taxonomy" id="1520584"/>
    <lineage>
        <taxon>Eukaryota</taxon>
        <taxon>Fungi</taxon>
        <taxon>Fungi incertae sedis</taxon>
        <taxon>Zoopagomycota</taxon>
        <taxon>Kickxellomycotina</taxon>
        <taxon>Dimargaritomycetes</taxon>
        <taxon>Dimargaritales</taxon>
        <taxon>Dimargaritaceae</taxon>
        <taxon>Dispira</taxon>
    </lineage>
</organism>
<dbReference type="AlphaFoldDB" id="A0A9W8AW15"/>
<accession>A0A9W8AW15</accession>
<dbReference type="PROSITE" id="PS51171">
    <property type="entry name" value="PREPHENATE_DEHYDR_3"/>
    <property type="match status" value="1"/>
</dbReference>
<evidence type="ECO:0000256" key="4">
    <source>
        <dbReference type="ARBA" id="ARBA00023141"/>
    </source>
</evidence>
<evidence type="ECO:0000256" key="1">
    <source>
        <dbReference type="ARBA" id="ARBA00004741"/>
    </source>
</evidence>
<dbReference type="GO" id="GO:0005737">
    <property type="term" value="C:cytoplasm"/>
    <property type="evidence" value="ECO:0007669"/>
    <property type="project" value="TreeGrafter"/>
</dbReference>
<dbReference type="PROSITE" id="PS51671">
    <property type="entry name" value="ACT"/>
    <property type="match status" value="1"/>
</dbReference>
<evidence type="ECO:0000256" key="2">
    <source>
        <dbReference type="ARBA" id="ARBA00013147"/>
    </source>
</evidence>
<evidence type="ECO:0000256" key="5">
    <source>
        <dbReference type="ARBA" id="ARBA00023222"/>
    </source>
</evidence>
<dbReference type="InterPro" id="IPR001086">
    <property type="entry name" value="Preph_deHydtase"/>
</dbReference>
<dbReference type="EC" id="4.2.1.51" evidence="2"/>
<dbReference type="EMBL" id="JANBPY010000645">
    <property type="protein sequence ID" value="KAJ1964953.1"/>
    <property type="molecule type" value="Genomic_DNA"/>
</dbReference>
<feature type="domain" description="Prephenate dehydratase" evidence="7">
    <location>
        <begin position="8"/>
        <end position="192"/>
    </location>
</feature>
<evidence type="ECO:0000313" key="10">
    <source>
        <dbReference type="Proteomes" id="UP001150925"/>
    </source>
</evidence>
<comment type="caution">
    <text evidence="9">The sequence shown here is derived from an EMBL/GenBank/DDBJ whole genome shotgun (WGS) entry which is preliminary data.</text>
</comment>
<dbReference type="Gene3D" id="3.40.190.10">
    <property type="entry name" value="Periplasmic binding protein-like II"/>
    <property type="match status" value="2"/>
</dbReference>
<keyword evidence="6 9" id="KW-0456">Lyase</keyword>
<dbReference type="SUPFAM" id="SSF55021">
    <property type="entry name" value="ACT-like"/>
    <property type="match status" value="1"/>
</dbReference>
<dbReference type="GO" id="GO:0009094">
    <property type="term" value="P:L-phenylalanine biosynthetic process"/>
    <property type="evidence" value="ECO:0007669"/>
    <property type="project" value="UniProtKB-KW"/>
</dbReference>
<keyword evidence="3" id="KW-0028">Amino-acid biosynthesis</keyword>
<comment type="pathway">
    <text evidence="1">Amino-acid biosynthesis; L-phenylalanine biosynthesis; phenylpyruvate from prephenate: step 1/1.</text>
</comment>
<evidence type="ECO:0000256" key="6">
    <source>
        <dbReference type="ARBA" id="ARBA00023239"/>
    </source>
</evidence>
<dbReference type="InterPro" id="IPR002912">
    <property type="entry name" value="ACT_dom"/>
</dbReference>
<gene>
    <name evidence="9" type="primary">PHA2</name>
    <name evidence="9" type="ORF">IWQ62_002784</name>
</gene>
<name>A0A9W8AW15_9FUNG</name>
<keyword evidence="10" id="KW-1185">Reference proteome</keyword>
<dbReference type="OrthoDB" id="983542at2759"/>
<evidence type="ECO:0000259" key="8">
    <source>
        <dbReference type="PROSITE" id="PS51671"/>
    </source>
</evidence>
<reference evidence="9" key="1">
    <citation type="submission" date="2022-07" db="EMBL/GenBank/DDBJ databases">
        <title>Phylogenomic reconstructions and comparative analyses of Kickxellomycotina fungi.</title>
        <authorList>
            <person name="Reynolds N.K."/>
            <person name="Stajich J.E."/>
            <person name="Barry K."/>
            <person name="Grigoriev I.V."/>
            <person name="Crous P."/>
            <person name="Smith M.E."/>
        </authorList>
    </citation>
    <scope>NUCLEOTIDE SEQUENCE</scope>
    <source>
        <strain evidence="9">RSA 1196</strain>
    </source>
</reference>
<keyword evidence="5" id="KW-0584">Phenylalanine biosynthesis</keyword>
<feature type="domain" description="ACT" evidence="8">
    <location>
        <begin position="205"/>
        <end position="282"/>
    </location>
</feature>
<keyword evidence="4" id="KW-0057">Aromatic amino acid biosynthesis</keyword>
<dbReference type="PANTHER" id="PTHR21022">
    <property type="entry name" value="PREPHENATE DEHYDRATASE P PROTEIN"/>
    <property type="match status" value="1"/>
</dbReference>
<dbReference type="Pfam" id="PF00800">
    <property type="entry name" value="PDT"/>
    <property type="match status" value="1"/>
</dbReference>
<dbReference type="InterPro" id="IPR008242">
    <property type="entry name" value="Chor_mutase/pphenate_deHydtase"/>
</dbReference>
<dbReference type="CDD" id="cd04905">
    <property type="entry name" value="ACT_CM-PDT"/>
    <property type="match status" value="1"/>
</dbReference>
<dbReference type="Pfam" id="PF01842">
    <property type="entry name" value="ACT"/>
    <property type="match status" value="1"/>
</dbReference>
<dbReference type="PANTHER" id="PTHR21022:SF19">
    <property type="entry name" value="PREPHENATE DEHYDRATASE-RELATED"/>
    <property type="match status" value="1"/>
</dbReference>
<dbReference type="CDD" id="cd13630">
    <property type="entry name" value="PBP2_PDT_1"/>
    <property type="match status" value="1"/>
</dbReference>
<dbReference type="Proteomes" id="UP001150925">
    <property type="component" value="Unassembled WGS sequence"/>
</dbReference>
<protein>
    <recommendedName>
        <fullName evidence="2">prephenate dehydratase</fullName>
        <ecNumber evidence="2">4.2.1.51</ecNumber>
    </recommendedName>
</protein>
<evidence type="ECO:0000259" key="7">
    <source>
        <dbReference type="PROSITE" id="PS51171"/>
    </source>
</evidence>
<dbReference type="InterPro" id="IPR045865">
    <property type="entry name" value="ACT-like_dom_sf"/>
</dbReference>
<dbReference type="PIRSF" id="PIRSF001500">
    <property type="entry name" value="Chor_mut_pdt_Ppr"/>
    <property type="match status" value="1"/>
</dbReference>
<proteinExistence type="predicted"/>
<sequence length="293" mass="32422">MVVAPAATVAFLGPLGTFTYQAARNYFGVHAHYLTQPTIEDVFTAVEKGTSQYGVVPIENSSAGTVGPTLQRLLTSARNFKELPNPIYIRDQAYLPISQCLLSRCSSLSDIRVVYSHAMGFKQCTQWLARTLPQAEHINVSSTARAAELASNQPHTAAIGSAVCAQVFPIQVLSRDIQDANDNVTRFFILSRTPSESTGNDQMYLSFTVNHSQPGSLGKALTEFRQNQLNLSMIDSIPANDRPWHYYFLVESTGHHRDPQAADLLCKLRSICEEVHVFGSYPYRRCKTVESSS</sequence>
<dbReference type="SUPFAM" id="SSF53850">
    <property type="entry name" value="Periplasmic binding protein-like II"/>
    <property type="match status" value="1"/>
</dbReference>
<evidence type="ECO:0000256" key="3">
    <source>
        <dbReference type="ARBA" id="ARBA00022605"/>
    </source>
</evidence>